<evidence type="ECO:0000256" key="8">
    <source>
        <dbReference type="SAM" id="Coils"/>
    </source>
</evidence>
<evidence type="ECO:0000256" key="7">
    <source>
        <dbReference type="ARBA" id="ARBA00023136"/>
    </source>
</evidence>
<evidence type="ECO:0000259" key="9">
    <source>
        <dbReference type="Pfam" id="PF05957"/>
    </source>
</evidence>
<feature type="domain" description="DUF883" evidence="10">
    <location>
        <begin position="72"/>
        <end position="101"/>
    </location>
</feature>
<keyword evidence="4" id="KW-0997">Cell inner membrane</keyword>
<evidence type="ECO:0000256" key="1">
    <source>
        <dbReference type="ARBA" id="ARBA00004377"/>
    </source>
</evidence>
<keyword evidence="8" id="KW-0175">Coiled coil</keyword>
<keyword evidence="6" id="KW-1133">Transmembrane helix</keyword>
<evidence type="ECO:0000256" key="6">
    <source>
        <dbReference type="ARBA" id="ARBA00022989"/>
    </source>
</evidence>
<dbReference type="InterPro" id="IPR010279">
    <property type="entry name" value="YqjD/ElaB"/>
</dbReference>
<evidence type="ECO:0000313" key="11">
    <source>
        <dbReference type="EMBL" id="EYU14562.1"/>
    </source>
</evidence>
<evidence type="ECO:0008006" key="13">
    <source>
        <dbReference type="Google" id="ProtNLM"/>
    </source>
</evidence>
<reference evidence="11 12" key="1">
    <citation type="submission" date="2014-03" db="EMBL/GenBank/DDBJ databases">
        <title>Draft Genome of Photorhabdus luminescens BA1, an Egyptian Isolate.</title>
        <authorList>
            <person name="Ghazal S."/>
            <person name="Hurst S.G.IV."/>
            <person name="Morris K."/>
            <person name="Thomas K."/>
            <person name="Tisa L.S."/>
        </authorList>
    </citation>
    <scope>NUCLEOTIDE SEQUENCE [LARGE SCALE GENOMIC DNA]</scope>
    <source>
        <strain evidence="11 12">BA1</strain>
    </source>
</reference>
<keyword evidence="3" id="KW-1003">Cell membrane</keyword>
<comment type="similarity">
    <text evidence="2">Belongs to the ElaB/YgaM/YqjD family.</text>
</comment>
<evidence type="ECO:0000256" key="4">
    <source>
        <dbReference type="ARBA" id="ARBA00022519"/>
    </source>
</evidence>
<dbReference type="EMBL" id="JFGV01000044">
    <property type="protein sequence ID" value="EYU14562.1"/>
    <property type="molecule type" value="Genomic_DNA"/>
</dbReference>
<gene>
    <name evidence="11" type="ORF">BA1DRAFT_02933</name>
</gene>
<dbReference type="GO" id="GO:0005886">
    <property type="term" value="C:plasma membrane"/>
    <property type="evidence" value="ECO:0007669"/>
    <property type="project" value="UniProtKB-SubCell"/>
</dbReference>
<comment type="subcellular location">
    <subcellularLocation>
        <location evidence="1">Cell inner membrane</location>
        <topology evidence="1">Single-pass membrane protein</topology>
    </subcellularLocation>
</comment>
<dbReference type="InterPro" id="IPR043605">
    <property type="entry name" value="DUF883_C"/>
</dbReference>
<dbReference type="InterPro" id="IPR043604">
    <property type="entry name" value="DUF883_N"/>
</dbReference>
<sequence>MSQMKNTEDLRIELKSLAETLEEVIKSSGDKSKVELEELRNKVEEVIKDTRFKLGNASDMVVKKTKDMAGRADLYVHDKPWTSIGIGTAVGAILGVLLAKR</sequence>
<dbReference type="PATRIC" id="fig|1393736.3.peg.3001"/>
<dbReference type="PANTHER" id="PTHR35893:SF3">
    <property type="entry name" value="INNER MEMBRANE PROTEIN"/>
    <property type="match status" value="1"/>
</dbReference>
<dbReference type="Pfam" id="PF05957">
    <property type="entry name" value="DUF883"/>
    <property type="match status" value="1"/>
</dbReference>
<accession>A0A022PEI7</accession>
<protein>
    <recommendedName>
        <fullName evidence="13">DUF883 domain-containing protein</fullName>
    </recommendedName>
</protein>
<evidence type="ECO:0000256" key="2">
    <source>
        <dbReference type="ARBA" id="ARBA00010423"/>
    </source>
</evidence>
<dbReference type="Proteomes" id="UP000023464">
    <property type="component" value="Unassembled WGS sequence"/>
</dbReference>
<dbReference type="GO" id="GO:0043022">
    <property type="term" value="F:ribosome binding"/>
    <property type="evidence" value="ECO:0007669"/>
    <property type="project" value="InterPro"/>
</dbReference>
<keyword evidence="12" id="KW-1185">Reference proteome</keyword>
<dbReference type="Pfam" id="PF19029">
    <property type="entry name" value="DUF883_C"/>
    <property type="match status" value="1"/>
</dbReference>
<dbReference type="AlphaFoldDB" id="A0A022PEI7"/>
<evidence type="ECO:0000259" key="10">
    <source>
        <dbReference type="Pfam" id="PF19029"/>
    </source>
</evidence>
<evidence type="ECO:0000313" key="12">
    <source>
        <dbReference type="Proteomes" id="UP000023464"/>
    </source>
</evidence>
<feature type="coiled-coil region" evidence="8">
    <location>
        <begin position="4"/>
        <end position="49"/>
    </location>
</feature>
<proteinExistence type="inferred from homology"/>
<organism evidence="11 12">
    <name type="scientific">Photorhabdus aegyptia</name>
    <dbReference type="NCBI Taxonomy" id="2805098"/>
    <lineage>
        <taxon>Bacteria</taxon>
        <taxon>Pseudomonadati</taxon>
        <taxon>Pseudomonadota</taxon>
        <taxon>Gammaproteobacteria</taxon>
        <taxon>Enterobacterales</taxon>
        <taxon>Morganellaceae</taxon>
        <taxon>Photorhabdus</taxon>
    </lineage>
</organism>
<name>A0A022PEI7_9GAMM</name>
<keyword evidence="7" id="KW-0472">Membrane</keyword>
<dbReference type="RefSeq" id="WP_036780342.1">
    <property type="nucleotide sequence ID" value="NZ_CAWLTM010000071.1"/>
</dbReference>
<comment type="caution">
    <text evidence="11">The sequence shown here is derived from an EMBL/GenBank/DDBJ whole genome shotgun (WGS) entry which is preliminary data.</text>
</comment>
<evidence type="ECO:0000256" key="5">
    <source>
        <dbReference type="ARBA" id="ARBA00022692"/>
    </source>
</evidence>
<feature type="domain" description="DUF883" evidence="9">
    <location>
        <begin position="8"/>
        <end position="59"/>
    </location>
</feature>
<keyword evidence="5" id="KW-0812">Transmembrane</keyword>
<dbReference type="PANTHER" id="PTHR35893">
    <property type="entry name" value="INNER MEMBRANE PROTEIN-RELATED"/>
    <property type="match status" value="1"/>
</dbReference>
<evidence type="ECO:0000256" key="3">
    <source>
        <dbReference type="ARBA" id="ARBA00022475"/>
    </source>
</evidence>